<keyword evidence="9" id="KW-0472">Membrane</keyword>
<dbReference type="STRING" id="1798228.SAMN05216574_10687"/>
<proteinExistence type="inferred from homology"/>
<dbReference type="InterPro" id="IPR011990">
    <property type="entry name" value="TPR-like_helical_dom_sf"/>
</dbReference>
<comment type="function">
    <text evidence="9">Possible subunit of a heme lyase.</text>
</comment>
<dbReference type="InterPro" id="IPR005616">
    <property type="entry name" value="CcmH/CycL/Ccl2/NrfF_N"/>
</dbReference>
<dbReference type="SUPFAM" id="SSF48452">
    <property type="entry name" value="TPR-like"/>
    <property type="match status" value="1"/>
</dbReference>
<evidence type="ECO:0000256" key="4">
    <source>
        <dbReference type="ARBA" id="ARBA00022729"/>
    </source>
</evidence>
<feature type="repeat" description="TPR" evidence="8">
    <location>
        <begin position="293"/>
        <end position="326"/>
    </location>
</feature>
<dbReference type="InterPro" id="IPR019734">
    <property type="entry name" value="TPR_rpt"/>
</dbReference>
<evidence type="ECO:0000256" key="7">
    <source>
        <dbReference type="ARBA" id="ARBA00023004"/>
    </source>
</evidence>
<evidence type="ECO:0000256" key="9">
    <source>
        <dbReference type="RuleBase" id="RU364112"/>
    </source>
</evidence>
<evidence type="ECO:0000256" key="3">
    <source>
        <dbReference type="ARBA" id="ARBA00022723"/>
    </source>
</evidence>
<keyword evidence="9" id="KW-0812">Transmembrane</keyword>
<keyword evidence="2 9" id="KW-0349">Heme</keyword>
<dbReference type="Proteomes" id="UP000198589">
    <property type="component" value="Unassembled WGS sequence"/>
</dbReference>
<protein>
    <recommendedName>
        <fullName evidence="9">Cytochrome c-type biogenesis protein</fullName>
    </recommendedName>
</protein>
<dbReference type="Gene3D" id="1.10.8.640">
    <property type="entry name" value="Cytochrome C biogenesis protein"/>
    <property type="match status" value="1"/>
</dbReference>
<dbReference type="PANTHER" id="PTHR47870:SF4">
    <property type="entry name" value="CYTOCHROME C-TYPE BIOGENESIS PROTEIN CYCH"/>
    <property type="match status" value="1"/>
</dbReference>
<dbReference type="CDD" id="cd16378">
    <property type="entry name" value="CcmH_N"/>
    <property type="match status" value="1"/>
</dbReference>
<evidence type="ECO:0000256" key="6">
    <source>
        <dbReference type="ARBA" id="ARBA00022803"/>
    </source>
</evidence>
<keyword evidence="7 9" id="KW-0408">Iron</keyword>
<reference evidence="12" key="1">
    <citation type="submission" date="2016-10" db="EMBL/GenBank/DDBJ databases">
        <authorList>
            <person name="Varghese N."/>
            <person name="Submissions S."/>
        </authorList>
    </citation>
    <scope>NUCLEOTIDE SEQUENCE [LARGE SCALE GENOMIC DNA]</scope>
    <source>
        <strain evidence="12">DSM 46838</strain>
    </source>
</reference>
<dbReference type="AlphaFoldDB" id="A0A1I2DQT9"/>
<gene>
    <name evidence="11" type="ORF">SAMN05216574_10687</name>
</gene>
<dbReference type="GO" id="GO:0046872">
    <property type="term" value="F:metal ion binding"/>
    <property type="evidence" value="ECO:0007669"/>
    <property type="project" value="UniProtKB-KW"/>
</dbReference>
<dbReference type="InterPro" id="IPR013105">
    <property type="entry name" value="TPR_2"/>
</dbReference>
<dbReference type="Pfam" id="PF13432">
    <property type="entry name" value="TPR_16"/>
    <property type="match status" value="1"/>
</dbReference>
<dbReference type="SMART" id="SM00028">
    <property type="entry name" value="TPR"/>
    <property type="match status" value="1"/>
</dbReference>
<dbReference type="RefSeq" id="WP_175527192.1">
    <property type="nucleotide sequence ID" value="NZ_FOND01000006.1"/>
</dbReference>
<dbReference type="EMBL" id="FOND01000006">
    <property type="protein sequence ID" value="SFE82885.1"/>
    <property type="molecule type" value="Genomic_DNA"/>
</dbReference>
<keyword evidence="12" id="KW-1185">Reference proteome</keyword>
<dbReference type="Pfam" id="PF03918">
    <property type="entry name" value="CcmH"/>
    <property type="match status" value="1"/>
</dbReference>
<dbReference type="PANTHER" id="PTHR47870">
    <property type="entry name" value="CYTOCHROME C-TYPE BIOGENESIS PROTEIN CCMH"/>
    <property type="match status" value="1"/>
</dbReference>
<name>A0A1I2DQT9_9ACTN</name>
<dbReference type="PROSITE" id="PS50005">
    <property type="entry name" value="TPR"/>
    <property type="match status" value="1"/>
</dbReference>
<dbReference type="Gene3D" id="1.25.40.10">
    <property type="entry name" value="Tetratricopeptide repeat domain"/>
    <property type="match status" value="2"/>
</dbReference>
<evidence type="ECO:0000313" key="12">
    <source>
        <dbReference type="Proteomes" id="UP000198589"/>
    </source>
</evidence>
<dbReference type="Pfam" id="PF07719">
    <property type="entry name" value="TPR_2"/>
    <property type="match status" value="1"/>
</dbReference>
<evidence type="ECO:0000256" key="5">
    <source>
        <dbReference type="ARBA" id="ARBA00022737"/>
    </source>
</evidence>
<evidence type="ECO:0000256" key="8">
    <source>
        <dbReference type="PROSITE-ProRule" id="PRU00339"/>
    </source>
</evidence>
<dbReference type="GO" id="GO:0005886">
    <property type="term" value="C:plasma membrane"/>
    <property type="evidence" value="ECO:0007669"/>
    <property type="project" value="TreeGrafter"/>
</dbReference>
<evidence type="ECO:0000256" key="2">
    <source>
        <dbReference type="ARBA" id="ARBA00022617"/>
    </source>
</evidence>
<evidence type="ECO:0000313" key="11">
    <source>
        <dbReference type="EMBL" id="SFE82885.1"/>
    </source>
</evidence>
<feature type="domain" description="CcmH/CycL/Ccl2/NrfF N-terminal" evidence="10">
    <location>
        <begin position="23"/>
        <end position="137"/>
    </location>
</feature>
<comment type="similarity">
    <text evidence="1 9">Belongs to the CcmH/CycL/Ccl2/NrfF family.</text>
</comment>
<dbReference type="InterPro" id="IPR038297">
    <property type="entry name" value="CcmH/CycL/NrfF/Ccl2_sf"/>
</dbReference>
<dbReference type="InterPro" id="IPR051263">
    <property type="entry name" value="C-type_cytochrome_biogenesis"/>
</dbReference>
<keyword evidence="9" id="KW-1133">Transmembrane helix</keyword>
<feature type="transmembrane region" description="Helical" evidence="9">
    <location>
        <begin position="108"/>
        <end position="127"/>
    </location>
</feature>
<keyword evidence="3 9" id="KW-0479">Metal-binding</keyword>
<evidence type="ECO:0000256" key="1">
    <source>
        <dbReference type="ARBA" id="ARBA00010342"/>
    </source>
</evidence>
<keyword evidence="4 9" id="KW-0732">Signal</keyword>
<feature type="transmembrane region" description="Helical" evidence="9">
    <location>
        <begin position="234"/>
        <end position="256"/>
    </location>
</feature>
<evidence type="ECO:0000259" key="10">
    <source>
        <dbReference type="Pfam" id="PF03918"/>
    </source>
</evidence>
<keyword evidence="6 8" id="KW-0802">TPR repeat</keyword>
<accession>A0A1I2DQT9</accession>
<sequence>MSSLRRVAGGLAVLAVLAVAVLGLVRAAGDGGRPSLEERVAAVAGTIRCPTCQGLSVEDSSSVLAGGARAIIERQLAEGRTPDQVRQYFVDRYGEQVLLSPDPAGPGLVVWLAPALGVPLVGVLVWARLRRSRRPAAGAPLPAPAAAGDARAALADYREGRLVPDDSPAGDALLGALRARQLAGTDELVDEDGVRRAELRLAAAHRRYAARLPSAAGATGRQAVTDGAALPRRVLTVGSLVLVAGAAVVAVVLTAGDGTPAAAGPQAQPEVEGSSATGPEELLVATQQRPDDPAAWVALGRAYDHAGEYADALAAYDRALALRPADDVVLLRAGLLVRAGSPAEALPVLAELAGRYPDEPDVLLLLGLAQDRTGDAQGATTLRRFLELDPDSPAAPGVRRLLEGG</sequence>
<keyword evidence="5" id="KW-0677">Repeat</keyword>
<organism evidence="11 12">
    <name type="scientific">Blastococcus tunisiensis</name>
    <dbReference type="NCBI Taxonomy" id="1798228"/>
    <lineage>
        <taxon>Bacteria</taxon>
        <taxon>Bacillati</taxon>
        <taxon>Actinomycetota</taxon>
        <taxon>Actinomycetes</taxon>
        <taxon>Geodermatophilales</taxon>
        <taxon>Geodermatophilaceae</taxon>
        <taxon>Blastococcus</taxon>
    </lineage>
</organism>
<dbReference type="PROSITE" id="PS50293">
    <property type="entry name" value="TPR_REGION"/>
    <property type="match status" value="1"/>
</dbReference>